<dbReference type="EMBL" id="LXND01000002">
    <property type="protein sequence ID" value="OAD64969.1"/>
    <property type="molecule type" value="Genomic_DNA"/>
</dbReference>
<name>A0ABX2UJJ5_9LACO</name>
<dbReference type="Proteomes" id="UP000077280">
    <property type="component" value="Unassembled WGS sequence"/>
</dbReference>
<gene>
    <name evidence="2" type="ORF">A7K95_02130</name>
</gene>
<evidence type="ECO:0000313" key="2">
    <source>
        <dbReference type="EMBL" id="OAD64969.1"/>
    </source>
</evidence>
<dbReference type="RefSeq" id="WP_068804739.1">
    <property type="nucleotide sequence ID" value="NZ_CP158977.1"/>
</dbReference>
<reference evidence="2 3" key="1">
    <citation type="submission" date="2016-05" db="EMBL/GenBank/DDBJ databases">
        <title>Draft genome sequence of Pediococcus parvulus 2.6, a probiotic beta-glucan producer strain.</title>
        <authorList>
            <person name="Mohedano M.L."/>
            <person name="Perez-Ramos A."/>
            <person name="Duenas M.T."/>
            <person name="Lamontanara A."/>
            <person name="Orru L."/>
            <person name="Spano G."/>
            <person name="Capozzi V."/>
            <person name="Lopez P."/>
        </authorList>
    </citation>
    <scope>NUCLEOTIDE SEQUENCE [LARGE SCALE GENOMIC DNA]</scope>
    <source>
        <strain evidence="2 3">2.6</strain>
    </source>
</reference>
<accession>A0ABX2UJJ5</accession>
<feature type="transmembrane region" description="Helical" evidence="1">
    <location>
        <begin position="51"/>
        <end position="73"/>
    </location>
</feature>
<feature type="transmembrane region" description="Helical" evidence="1">
    <location>
        <begin position="94"/>
        <end position="117"/>
    </location>
</feature>
<sequence length="118" mass="13817">MLKTKNIRATFLNTLFAFIPLLFASILYAFLPDKIFVPSSVSGMQQFGTKNNIFVFPIFCILAWIVCWFFIRINRIRERNDKKVEKVHVKSIESYYVLASWVVDVIAFLAVLCQFLIR</sequence>
<keyword evidence="1" id="KW-0812">Transmembrane</keyword>
<evidence type="ECO:0000313" key="3">
    <source>
        <dbReference type="Proteomes" id="UP000077280"/>
    </source>
</evidence>
<comment type="caution">
    <text evidence="2">The sequence shown here is derived from an EMBL/GenBank/DDBJ whole genome shotgun (WGS) entry which is preliminary data.</text>
</comment>
<evidence type="ECO:0000256" key="1">
    <source>
        <dbReference type="SAM" id="Phobius"/>
    </source>
</evidence>
<protein>
    <recommendedName>
        <fullName evidence="4">DUF3899 domain-containing protein</fullName>
    </recommendedName>
</protein>
<keyword evidence="1" id="KW-1133">Transmembrane helix</keyword>
<keyword evidence="3" id="KW-1185">Reference proteome</keyword>
<organism evidence="2 3">
    <name type="scientific">Pediococcus parvulus</name>
    <dbReference type="NCBI Taxonomy" id="54062"/>
    <lineage>
        <taxon>Bacteria</taxon>
        <taxon>Bacillati</taxon>
        <taxon>Bacillota</taxon>
        <taxon>Bacilli</taxon>
        <taxon>Lactobacillales</taxon>
        <taxon>Lactobacillaceae</taxon>
        <taxon>Pediococcus</taxon>
    </lineage>
</organism>
<keyword evidence="1" id="KW-0472">Membrane</keyword>
<proteinExistence type="predicted"/>
<feature type="transmembrane region" description="Helical" evidence="1">
    <location>
        <begin position="12"/>
        <end position="31"/>
    </location>
</feature>
<evidence type="ECO:0008006" key="4">
    <source>
        <dbReference type="Google" id="ProtNLM"/>
    </source>
</evidence>